<sequence length="92" mass="10740">MVEDRQHYACIHLLLCTTWSHIALHACTCKLKHDVNVYRYFCRCPAFCSFSFLDCLLETNSHIPHLFLMLMCVSLHSKFIFGLPAWLAHIVL</sequence>
<dbReference type="AlphaFoldDB" id="A0A8T2V352"/>
<feature type="transmembrane region" description="Helical" evidence="1">
    <location>
        <begin position="66"/>
        <end position="87"/>
    </location>
</feature>
<organism evidence="2 3">
    <name type="scientific">Ceratopteris richardii</name>
    <name type="common">Triangle waterfern</name>
    <dbReference type="NCBI Taxonomy" id="49495"/>
    <lineage>
        <taxon>Eukaryota</taxon>
        <taxon>Viridiplantae</taxon>
        <taxon>Streptophyta</taxon>
        <taxon>Embryophyta</taxon>
        <taxon>Tracheophyta</taxon>
        <taxon>Polypodiopsida</taxon>
        <taxon>Polypodiidae</taxon>
        <taxon>Polypodiales</taxon>
        <taxon>Pteridineae</taxon>
        <taxon>Pteridaceae</taxon>
        <taxon>Parkerioideae</taxon>
        <taxon>Ceratopteris</taxon>
    </lineage>
</organism>
<name>A0A8T2V352_CERRI</name>
<comment type="caution">
    <text evidence="2">The sequence shown here is derived from an EMBL/GenBank/DDBJ whole genome shotgun (WGS) entry which is preliminary data.</text>
</comment>
<reference evidence="2" key="1">
    <citation type="submission" date="2021-08" db="EMBL/GenBank/DDBJ databases">
        <title>WGS assembly of Ceratopteris richardii.</title>
        <authorList>
            <person name="Marchant D.B."/>
            <person name="Chen G."/>
            <person name="Jenkins J."/>
            <person name="Shu S."/>
            <person name="Leebens-Mack J."/>
            <person name="Grimwood J."/>
            <person name="Schmutz J."/>
            <person name="Soltis P."/>
            <person name="Soltis D."/>
            <person name="Chen Z.-H."/>
        </authorList>
    </citation>
    <scope>NUCLEOTIDE SEQUENCE</scope>
    <source>
        <strain evidence="2">Whitten #5841</strain>
        <tissue evidence="2">Leaf</tissue>
    </source>
</reference>
<accession>A0A8T2V352</accession>
<keyword evidence="1" id="KW-0472">Membrane</keyword>
<dbReference type="OrthoDB" id="1928631at2759"/>
<protein>
    <submittedName>
        <fullName evidence="2">Uncharacterized protein</fullName>
    </submittedName>
</protein>
<keyword evidence="1" id="KW-1133">Transmembrane helix</keyword>
<proteinExistence type="predicted"/>
<gene>
    <name evidence="2" type="ORF">KP509_03G045600</name>
</gene>
<dbReference type="Proteomes" id="UP000825935">
    <property type="component" value="Chromosome 3"/>
</dbReference>
<dbReference type="EMBL" id="CM035408">
    <property type="protein sequence ID" value="KAH7441610.1"/>
    <property type="molecule type" value="Genomic_DNA"/>
</dbReference>
<keyword evidence="3" id="KW-1185">Reference proteome</keyword>
<evidence type="ECO:0000313" key="3">
    <source>
        <dbReference type="Proteomes" id="UP000825935"/>
    </source>
</evidence>
<keyword evidence="1" id="KW-0812">Transmembrane</keyword>
<evidence type="ECO:0000256" key="1">
    <source>
        <dbReference type="SAM" id="Phobius"/>
    </source>
</evidence>
<evidence type="ECO:0000313" key="2">
    <source>
        <dbReference type="EMBL" id="KAH7441610.1"/>
    </source>
</evidence>